<dbReference type="InterPro" id="IPR013655">
    <property type="entry name" value="PAS_fold_3"/>
</dbReference>
<dbReference type="PROSITE" id="PS50112">
    <property type="entry name" value="PAS"/>
    <property type="match status" value="1"/>
</dbReference>
<feature type="domain" description="PAC" evidence="4">
    <location>
        <begin position="216"/>
        <end position="268"/>
    </location>
</feature>
<dbReference type="InterPro" id="IPR000700">
    <property type="entry name" value="PAS-assoc_C"/>
</dbReference>
<dbReference type="SMART" id="SM00086">
    <property type="entry name" value="PAC"/>
    <property type="match status" value="2"/>
</dbReference>
<protein>
    <submittedName>
        <fullName evidence="5">PAS domain S-box protein</fullName>
    </submittedName>
</protein>
<gene>
    <name evidence="5" type="ORF">HJ583_004700</name>
</gene>
<feature type="domain" description="PAC" evidence="4">
    <location>
        <begin position="94"/>
        <end position="146"/>
    </location>
</feature>
<dbReference type="SMART" id="SM00091">
    <property type="entry name" value="PAS"/>
    <property type="match status" value="2"/>
</dbReference>
<keyword evidence="1" id="KW-0807">Transducer</keyword>
<dbReference type="RefSeq" id="WP_170020847.1">
    <property type="nucleotide sequence ID" value="NZ_JABCSC020000001.1"/>
</dbReference>
<dbReference type="PROSITE" id="PS50111">
    <property type="entry name" value="CHEMOTAXIS_TRANSDUC_2"/>
    <property type="match status" value="1"/>
</dbReference>
<dbReference type="NCBIfam" id="TIGR00229">
    <property type="entry name" value="sensory_box"/>
    <property type="match status" value="2"/>
</dbReference>
<dbReference type="InterPro" id="IPR001610">
    <property type="entry name" value="PAC"/>
</dbReference>
<evidence type="ECO:0000259" key="4">
    <source>
        <dbReference type="PROSITE" id="PS50113"/>
    </source>
</evidence>
<sequence>MFGPSRKQAQEITELRTELSSLREIASALDRSVARIEFGSDGVIRSANSLFCQTMAYAASEVIGRHHQIFCEPAFANSDEYRDFWQRLRRGESFTGKFRRLRKDGATVWLEATYFPVSDAEGKVCKVIKIASDVTERVKAAEQSQALLDALNRSMAVIEFDMQGRIITANPPFLAVMGYRHDEITGQHHRIFCTASHAASAEYAEFWRALNSGRFFTGLVERVTKQGQTVWLEASYNPVLDEQGKPCRVVKFASDVTQRVLRAQAEHQSAETASEVSLEAEALSNHGNLTILDTIAQMEKLSSQMNASSGQVYGLGEKTSQITSIVNTIKEIADQTNLLALNAAIEAARAGESGRGFAVVADEVRKLAERTSLSTGDISRMISEIQSETRTVIDSMDKSLQGVEEGTRMVSDVGTTIRQIQDGAGKVVTIVQELKEAAAHSAN</sequence>
<feature type="domain" description="Methyl-accepting transducer" evidence="2">
    <location>
        <begin position="253"/>
        <end position="443"/>
    </location>
</feature>
<comment type="caution">
    <text evidence="5">The sequence shown here is derived from an EMBL/GenBank/DDBJ whole genome shotgun (WGS) entry which is preliminary data.</text>
</comment>
<evidence type="ECO:0000256" key="1">
    <source>
        <dbReference type="PROSITE-ProRule" id="PRU00284"/>
    </source>
</evidence>
<dbReference type="EMBL" id="JABCSC020000001">
    <property type="protein sequence ID" value="NSL54317.1"/>
    <property type="molecule type" value="Genomic_DNA"/>
</dbReference>
<dbReference type="PANTHER" id="PTHR24422:SF10">
    <property type="entry name" value="CHEMOTAXIS PROTEIN METHYLTRANSFERASE 2"/>
    <property type="match status" value="1"/>
</dbReference>
<proteinExistence type="predicted"/>
<evidence type="ECO:0000313" key="6">
    <source>
        <dbReference type="Proteomes" id="UP000778523"/>
    </source>
</evidence>
<dbReference type="InterPro" id="IPR050903">
    <property type="entry name" value="Bact_Chemotaxis_MeTrfase"/>
</dbReference>
<organism evidence="5 6">
    <name type="scientific">Uliginosibacterium aquaticum</name>
    <dbReference type="NCBI Taxonomy" id="2731212"/>
    <lineage>
        <taxon>Bacteria</taxon>
        <taxon>Pseudomonadati</taxon>
        <taxon>Pseudomonadota</taxon>
        <taxon>Betaproteobacteria</taxon>
        <taxon>Rhodocyclales</taxon>
        <taxon>Zoogloeaceae</taxon>
        <taxon>Uliginosibacterium</taxon>
    </lineage>
</organism>
<dbReference type="Proteomes" id="UP000778523">
    <property type="component" value="Unassembled WGS sequence"/>
</dbReference>
<dbReference type="Pfam" id="PF00015">
    <property type="entry name" value="MCPsignal"/>
    <property type="match status" value="1"/>
</dbReference>
<dbReference type="Pfam" id="PF08447">
    <property type="entry name" value="PAS_3"/>
    <property type="match status" value="2"/>
</dbReference>
<dbReference type="CDD" id="cd00130">
    <property type="entry name" value="PAS"/>
    <property type="match status" value="2"/>
</dbReference>
<dbReference type="SUPFAM" id="SSF58104">
    <property type="entry name" value="Methyl-accepting chemotaxis protein (MCP) signaling domain"/>
    <property type="match status" value="1"/>
</dbReference>
<dbReference type="InterPro" id="IPR035965">
    <property type="entry name" value="PAS-like_dom_sf"/>
</dbReference>
<dbReference type="PROSITE" id="PS50113">
    <property type="entry name" value="PAC"/>
    <property type="match status" value="2"/>
</dbReference>
<evidence type="ECO:0000259" key="3">
    <source>
        <dbReference type="PROSITE" id="PS50112"/>
    </source>
</evidence>
<name>A0ABX2IDB8_9RHOO</name>
<dbReference type="PANTHER" id="PTHR24422">
    <property type="entry name" value="CHEMOTAXIS PROTEIN METHYLTRANSFERASE"/>
    <property type="match status" value="1"/>
</dbReference>
<keyword evidence="6" id="KW-1185">Reference proteome</keyword>
<evidence type="ECO:0000259" key="2">
    <source>
        <dbReference type="PROSITE" id="PS50111"/>
    </source>
</evidence>
<dbReference type="InterPro" id="IPR000014">
    <property type="entry name" value="PAS"/>
</dbReference>
<evidence type="ECO:0000313" key="5">
    <source>
        <dbReference type="EMBL" id="NSL54317.1"/>
    </source>
</evidence>
<feature type="domain" description="PAS" evidence="3">
    <location>
        <begin position="140"/>
        <end position="187"/>
    </location>
</feature>
<dbReference type="SMART" id="SM00283">
    <property type="entry name" value="MA"/>
    <property type="match status" value="1"/>
</dbReference>
<dbReference type="InterPro" id="IPR004089">
    <property type="entry name" value="MCPsignal_dom"/>
</dbReference>
<dbReference type="SUPFAM" id="SSF55785">
    <property type="entry name" value="PYP-like sensor domain (PAS domain)"/>
    <property type="match status" value="2"/>
</dbReference>
<accession>A0ABX2IDB8</accession>
<reference evidence="5 6" key="1">
    <citation type="submission" date="2020-06" db="EMBL/GenBank/DDBJ databases">
        <title>Draft genome of Uliginosibacterium sp. IMCC34675.</title>
        <authorList>
            <person name="Song J."/>
        </authorList>
    </citation>
    <scope>NUCLEOTIDE SEQUENCE [LARGE SCALE GENOMIC DNA]</scope>
    <source>
        <strain evidence="5 6">IMCC34675</strain>
    </source>
</reference>
<dbReference type="CDD" id="cd11386">
    <property type="entry name" value="MCP_signal"/>
    <property type="match status" value="1"/>
</dbReference>
<dbReference type="Gene3D" id="3.30.450.20">
    <property type="entry name" value="PAS domain"/>
    <property type="match status" value="2"/>
</dbReference>
<dbReference type="Gene3D" id="1.10.287.950">
    <property type="entry name" value="Methyl-accepting chemotaxis protein"/>
    <property type="match status" value="1"/>
</dbReference>